<gene>
    <name evidence="3" type="ORF">GOOTI_242_00050</name>
</gene>
<dbReference type="InterPro" id="IPR029058">
    <property type="entry name" value="AB_hydrolase_fold"/>
</dbReference>
<proteinExistence type="predicted"/>
<organism evidence="3 4">
    <name type="scientific">Gordonia otitidis (strain DSM 44809 / CCUG 52243 / JCM 12355 / NBRC 100426 / IFM 10032)</name>
    <dbReference type="NCBI Taxonomy" id="1108044"/>
    <lineage>
        <taxon>Bacteria</taxon>
        <taxon>Bacillati</taxon>
        <taxon>Actinomycetota</taxon>
        <taxon>Actinomycetes</taxon>
        <taxon>Mycobacteriales</taxon>
        <taxon>Gordoniaceae</taxon>
        <taxon>Gordonia</taxon>
    </lineage>
</organism>
<comment type="caution">
    <text evidence="3">The sequence shown here is derived from an EMBL/GenBank/DDBJ whole genome shotgun (WGS) entry which is preliminary data.</text>
</comment>
<dbReference type="EMBL" id="BAFB01000242">
    <property type="protein sequence ID" value="GAB36891.1"/>
    <property type="molecule type" value="Genomic_DNA"/>
</dbReference>
<dbReference type="Proteomes" id="UP000005038">
    <property type="component" value="Unassembled WGS sequence"/>
</dbReference>
<dbReference type="RefSeq" id="WP_007241048.1">
    <property type="nucleotide sequence ID" value="NZ_BAFB01000242.1"/>
</dbReference>
<protein>
    <submittedName>
        <fullName evidence="3">Uncharacterized protein</fullName>
    </submittedName>
</protein>
<keyword evidence="2" id="KW-0732">Signal</keyword>
<dbReference type="STRING" id="1108044.GOOTI_242_00050"/>
<keyword evidence="4" id="KW-1185">Reference proteome</keyword>
<dbReference type="AlphaFoldDB" id="H5TTT3"/>
<accession>H5TTT3</accession>
<dbReference type="Gene3D" id="3.40.50.1820">
    <property type="entry name" value="alpha/beta hydrolase"/>
    <property type="match status" value="1"/>
</dbReference>
<reference evidence="3" key="1">
    <citation type="submission" date="2012-02" db="EMBL/GenBank/DDBJ databases">
        <title>Whole genome shotgun sequence of Gordonia otitidis NBRC 100426.</title>
        <authorList>
            <person name="Yoshida I."/>
            <person name="Hosoyama A."/>
            <person name="Tsuchikane K."/>
            <person name="Katsumata H."/>
            <person name="Yamazaki S."/>
            <person name="Fujita N."/>
        </authorList>
    </citation>
    <scope>NUCLEOTIDE SEQUENCE [LARGE SCALE GENOMIC DNA]</scope>
    <source>
        <strain evidence="3">NBRC 100426</strain>
    </source>
</reference>
<evidence type="ECO:0000313" key="3">
    <source>
        <dbReference type="EMBL" id="GAB36891.1"/>
    </source>
</evidence>
<evidence type="ECO:0000256" key="1">
    <source>
        <dbReference type="SAM" id="MobiDB-lite"/>
    </source>
</evidence>
<feature type="compositionally biased region" description="Low complexity" evidence="1">
    <location>
        <begin position="393"/>
        <end position="403"/>
    </location>
</feature>
<feature type="region of interest" description="Disordered" evidence="1">
    <location>
        <begin position="428"/>
        <end position="513"/>
    </location>
</feature>
<evidence type="ECO:0000256" key="2">
    <source>
        <dbReference type="SAM" id="SignalP"/>
    </source>
</evidence>
<name>H5TTT3_GORO1</name>
<feature type="compositionally biased region" description="Low complexity" evidence="1">
    <location>
        <begin position="454"/>
        <end position="513"/>
    </location>
</feature>
<feature type="chain" id="PRO_5003598160" evidence="2">
    <location>
        <begin position="27"/>
        <end position="513"/>
    </location>
</feature>
<feature type="region of interest" description="Disordered" evidence="1">
    <location>
        <begin position="384"/>
        <end position="411"/>
    </location>
</feature>
<dbReference type="SUPFAM" id="SSF53474">
    <property type="entry name" value="alpha/beta-Hydrolases"/>
    <property type="match status" value="1"/>
</dbReference>
<sequence length="513" mass="51855">MHKVVTSGLAMCAAATLLLNPATADAASTSGSSSVQFPSSWYEPTPVREKPTWLPDSLGENATVILVPGTSDFTPISASDIGGSGSPMGGDQYGRTVDVGFYDAPGGGASFGPKVVVVQYPAAFGIIVGGKEYDLSGTGTYNSSVDIGTAEGVADAEQAWADRGGSGTIILNGYSQSGPIAMNVAYLLHQKYASGDPDAIPDSDIVVVVGADSRFPNTGIETIIPSFVPGAYTNGARDESDTGDIHVISYCVRGDSVCGMGNPLAHPLATAFYFLPGATIHGQKGNLVNQYEVASTREVGNTTYVVLDGGNPWGIFLRSLGIAVPPEFDDALDALVPVPEPGEASTIAGVRVPTPRDIQVALADALGLQVPVTDPDALAAQGRTWQAPDAAGESNSESVSNESLPRAATTSGAHETFENYLAGAEAGNGVSKAAPESDATSPRAHDGSTGGTTGSTTGTPTSTPQTSTTQIPTTQTATAPSTSAAPVAEPSVSSAPEGDGAPTTSSTGPTSAR</sequence>
<evidence type="ECO:0000313" key="4">
    <source>
        <dbReference type="Proteomes" id="UP000005038"/>
    </source>
</evidence>
<feature type="signal peptide" evidence="2">
    <location>
        <begin position="1"/>
        <end position="26"/>
    </location>
</feature>